<dbReference type="EMBL" id="CAWUHC010000008">
    <property type="protein sequence ID" value="CAK7212597.1"/>
    <property type="molecule type" value="Genomic_DNA"/>
</dbReference>
<dbReference type="PANTHER" id="PTHR35711">
    <property type="entry name" value="EXPRESSED PROTEIN"/>
    <property type="match status" value="1"/>
</dbReference>
<feature type="region of interest" description="Disordered" evidence="1">
    <location>
        <begin position="730"/>
        <end position="816"/>
    </location>
</feature>
<feature type="compositionally biased region" description="Basic residues" evidence="1">
    <location>
        <begin position="1"/>
        <end position="11"/>
    </location>
</feature>
<feature type="region of interest" description="Disordered" evidence="1">
    <location>
        <begin position="627"/>
        <end position="656"/>
    </location>
</feature>
<feature type="compositionally biased region" description="Low complexity" evidence="1">
    <location>
        <begin position="638"/>
        <end position="648"/>
    </location>
</feature>
<feature type="region of interest" description="Disordered" evidence="1">
    <location>
        <begin position="527"/>
        <end position="583"/>
    </location>
</feature>
<feature type="compositionally biased region" description="Basic and acidic residues" evidence="1">
    <location>
        <begin position="12"/>
        <end position="22"/>
    </location>
</feature>
<feature type="compositionally biased region" description="Acidic residues" evidence="1">
    <location>
        <begin position="730"/>
        <end position="754"/>
    </location>
</feature>
<feature type="region of interest" description="Disordered" evidence="1">
    <location>
        <begin position="196"/>
        <end position="237"/>
    </location>
</feature>
<proteinExistence type="predicted"/>
<evidence type="ECO:0000256" key="1">
    <source>
        <dbReference type="SAM" id="MobiDB-lite"/>
    </source>
</evidence>
<evidence type="ECO:0000259" key="2">
    <source>
        <dbReference type="Pfam" id="PF10680"/>
    </source>
</evidence>
<dbReference type="Proteomes" id="UP001642406">
    <property type="component" value="Unassembled WGS sequence"/>
</dbReference>
<feature type="compositionally biased region" description="Low complexity" evidence="1">
    <location>
        <begin position="567"/>
        <end position="579"/>
    </location>
</feature>
<evidence type="ECO:0000313" key="4">
    <source>
        <dbReference type="Proteomes" id="UP001642406"/>
    </source>
</evidence>
<evidence type="ECO:0000313" key="3">
    <source>
        <dbReference type="EMBL" id="CAK7212597.1"/>
    </source>
</evidence>
<feature type="region of interest" description="Disordered" evidence="1">
    <location>
        <begin position="460"/>
        <end position="479"/>
    </location>
</feature>
<feature type="region of interest" description="Disordered" evidence="1">
    <location>
        <begin position="1"/>
        <end position="103"/>
    </location>
</feature>
<feature type="compositionally biased region" description="Basic and acidic residues" evidence="1">
    <location>
        <begin position="66"/>
        <end position="76"/>
    </location>
</feature>
<reference evidence="3 4" key="1">
    <citation type="submission" date="2024-01" db="EMBL/GenBank/DDBJ databases">
        <authorList>
            <person name="Allen C."/>
            <person name="Tagirdzhanova G."/>
        </authorList>
    </citation>
    <scope>NUCLEOTIDE SEQUENCE [LARGE SCALE GENOMIC DNA]</scope>
</reference>
<feature type="domain" description="Rrn9" evidence="2">
    <location>
        <begin position="137"/>
        <end position="178"/>
    </location>
</feature>
<accession>A0ABP0AZG1</accession>
<name>A0ABP0AZG1_9PEZI</name>
<gene>
    <name evidence="3" type="ORF">SBRCBS47491_001520</name>
</gene>
<dbReference type="PANTHER" id="PTHR35711:SF1">
    <property type="entry name" value="ECTODERMAL, ISOFORM F"/>
    <property type="match status" value="1"/>
</dbReference>
<feature type="compositionally biased region" description="Acidic residues" evidence="1">
    <location>
        <begin position="536"/>
        <end position="554"/>
    </location>
</feature>
<comment type="caution">
    <text evidence="3">The sequence shown here is derived from an EMBL/GenBank/DDBJ whole genome shotgun (WGS) entry which is preliminary data.</text>
</comment>
<organism evidence="3 4">
    <name type="scientific">Sporothrix bragantina</name>
    <dbReference type="NCBI Taxonomy" id="671064"/>
    <lineage>
        <taxon>Eukaryota</taxon>
        <taxon>Fungi</taxon>
        <taxon>Dikarya</taxon>
        <taxon>Ascomycota</taxon>
        <taxon>Pezizomycotina</taxon>
        <taxon>Sordariomycetes</taxon>
        <taxon>Sordariomycetidae</taxon>
        <taxon>Ophiostomatales</taxon>
        <taxon>Ophiostomataceae</taxon>
        <taxon>Sporothrix</taxon>
    </lineage>
</organism>
<feature type="compositionally biased region" description="Acidic residues" evidence="1">
    <location>
        <begin position="196"/>
        <end position="206"/>
    </location>
</feature>
<protein>
    <recommendedName>
        <fullName evidence="2">Rrn9 domain-containing protein</fullName>
    </recommendedName>
</protein>
<keyword evidence="4" id="KW-1185">Reference proteome</keyword>
<feature type="region of interest" description="Disordered" evidence="1">
    <location>
        <begin position="324"/>
        <end position="368"/>
    </location>
</feature>
<dbReference type="Pfam" id="PF10680">
    <property type="entry name" value="RRN9"/>
    <property type="match status" value="1"/>
</dbReference>
<dbReference type="InterPro" id="IPR019622">
    <property type="entry name" value="Rrn9_dom"/>
</dbReference>
<feature type="region of interest" description="Disordered" evidence="1">
    <location>
        <begin position="427"/>
        <end position="449"/>
    </location>
</feature>
<sequence>MGLNPAKKRTLERREREARLREAEEEAQAARALQSSPPPPLSHPPPAAAASSQINSVPVAIRRRNERSEDKEKQETRTAAAARNEDGGWSDPDTASIASRDSEDLYARRPNRWRGQPRAWRHITEHDRAVVAALWRTRDRDLSAHLYNAFYIKKQGEESANTSEAWTPGNYWTAWPLRLHDGLDVFDNSNFAEDLLDGDGGDGDDKDNDRDKIDNDDDSSLWTFRSRHPPVEMRPSGPLEEMLTATIQRVAREQLHERLQRENNNFDDQTAVVSADDELATHLLHPSVRHVLAQMDKVLSILHNSRVVMGGDFAAETQTMTSLRRQRSPSVERGVGGSGGMRRSGWRLPKPSTKRTCARPSHWTPGPPLMIATARTPGEVTASIPKFYGVAEDITTTAAATVSQSQSQAKTKTAMLSRSRKLAAVEVPKNTPRGRPPKRRERLPGETEKQFLIRLARQAHRRIPEFSDDEDSKPEKGREEVEVVLDNYSKGKIPAVVTFVPPPIPQLLQRRVSFANEVQSIPNWIKNVAASGGHSDDDDYDDEDEEEGESDEEREERQPRSHKKKNQQSSSSKGGPSDSTVAGWPLRNWKDVLGAAALSGGFSPEVLARTAQRCADLFGQSTALSTMHGVPGPADKSQTLQEKQQQLQGHKRKQPLSVDNTIFAPKAGAATLPAITPQPKGPLSLQTLTVEVQRAQAERQDRMARKQAFLTQILGQAMPDVEIKMEDEEDGLLDDEDSDASDSEASDDEGDGDDDTKSQPRTPSRSKSRSMSRSMSAIPPPPVPISIGTASTAPQGITLKPRAKPGPPPKATPTMWYCPRPNCPRALDGFPRRPNMVRHLKLVHGLTLDSSKPNTPSQA</sequence>
<feature type="compositionally biased region" description="Pro residues" evidence="1">
    <location>
        <begin position="36"/>
        <end position="47"/>
    </location>
</feature>